<dbReference type="Pfam" id="PF01553">
    <property type="entry name" value="Acyltransferase"/>
    <property type="match status" value="2"/>
</dbReference>
<accession>A0A8S3XDC2</accession>
<keyword evidence="3" id="KW-0808">Transferase</keyword>
<keyword evidence="5" id="KW-1133">Transmembrane helix</keyword>
<dbReference type="InterPro" id="IPR002123">
    <property type="entry name" value="Plipid/glycerol_acylTrfase"/>
</dbReference>
<dbReference type="GO" id="GO:0006654">
    <property type="term" value="P:phosphatidic acid biosynthetic process"/>
    <property type="evidence" value="ECO:0007669"/>
    <property type="project" value="TreeGrafter"/>
</dbReference>
<evidence type="ECO:0000259" key="6">
    <source>
        <dbReference type="SMART" id="SM00563"/>
    </source>
</evidence>
<dbReference type="PANTHER" id="PTHR10434">
    <property type="entry name" value="1-ACYL-SN-GLYCEROL-3-PHOSPHATE ACYLTRANSFERASE"/>
    <property type="match status" value="1"/>
</dbReference>
<organism evidence="7 8">
    <name type="scientific">Parnassius apollo</name>
    <name type="common">Apollo butterfly</name>
    <name type="synonym">Papilio apollo</name>
    <dbReference type="NCBI Taxonomy" id="110799"/>
    <lineage>
        <taxon>Eukaryota</taxon>
        <taxon>Metazoa</taxon>
        <taxon>Ecdysozoa</taxon>
        <taxon>Arthropoda</taxon>
        <taxon>Hexapoda</taxon>
        <taxon>Insecta</taxon>
        <taxon>Pterygota</taxon>
        <taxon>Neoptera</taxon>
        <taxon>Endopterygota</taxon>
        <taxon>Lepidoptera</taxon>
        <taxon>Glossata</taxon>
        <taxon>Ditrysia</taxon>
        <taxon>Papilionoidea</taxon>
        <taxon>Papilionidae</taxon>
        <taxon>Parnassiinae</taxon>
        <taxon>Parnassini</taxon>
        <taxon>Parnassius</taxon>
        <taxon>Parnassius</taxon>
    </lineage>
</organism>
<protein>
    <recommendedName>
        <fullName evidence="2">1-acylglycerol-3-phosphate O-acyltransferase</fullName>
        <ecNumber evidence="2">2.3.1.51</ecNumber>
    </recommendedName>
</protein>
<dbReference type="EMBL" id="CAJQZP010001125">
    <property type="protein sequence ID" value="CAG5018790.1"/>
    <property type="molecule type" value="Genomic_DNA"/>
</dbReference>
<feature type="transmembrane region" description="Helical" evidence="5">
    <location>
        <begin position="158"/>
        <end position="179"/>
    </location>
</feature>
<evidence type="ECO:0000313" key="7">
    <source>
        <dbReference type="EMBL" id="CAG5018790.1"/>
    </source>
</evidence>
<dbReference type="Proteomes" id="UP000691718">
    <property type="component" value="Unassembled WGS sequence"/>
</dbReference>
<evidence type="ECO:0000256" key="5">
    <source>
        <dbReference type="SAM" id="Phobius"/>
    </source>
</evidence>
<dbReference type="GO" id="GO:0005783">
    <property type="term" value="C:endoplasmic reticulum"/>
    <property type="evidence" value="ECO:0007669"/>
    <property type="project" value="TreeGrafter"/>
</dbReference>
<feature type="domain" description="Phospholipid/glycerol acyltransferase" evidence="6">
    <location>
        <begin position="52"/>
        <end position="176"/>
    </location>
</feature>
<keyword evidence="5" id="KW-0812">Transmembrane</keyword>
<dbReference type="SMART" id="SM00563">
    <property type="entry name" value="PlsC"/>
    <property type="match status" value="1"/>
</dbReference>
<dbReference type="PANTHER" id="PTHR10434:SF11">
    <property type="entry name" value="1-ACYL-SN-GLYCEROL-3-PHOSPHATE ACYLTRANSFERASE"/>
    <property type="match status" value="1"/>
</dbReference>
<evidence type="ECO:0000256" key="1">
    <source>
        <dbReference type="ARBA" id="ARBA00004728"/>
    </source>
</evidence>
<name>A0A8S3XDC2_PARAO</name>
<keyword evidence="4" id="KW-0012">Acyltransferase</keyword>
<evidence type="ECO:0000313" key="8">
    <source>
        <dbReference type="Proteomes" id="UP000691718"/>
    </source>
</evidence>
<gene>
    <name evidence="7" type="ORF">PAPOLLO_LOCUS16941</name>
</gene>
<reference evidence="7" key="1">
    <citation type="submission" date="2021-04" db="EMBL/GenBank/DDBJ databases">
        <authorList>
            <person name="Tunstrom K."/>
        </authorList>
    </citation>
    <scope>NUCLEOTIDE SEQUENCE</scope>
</reference>
<dbReference type="CDD" id="cd07989">
    <property type="entry name" value="LPLAT_AGPAT-like"/>
    <property type="match status" value="1"/>
</dbReference>
<dbReference type="EC" id="2.3.1.51" evidence="2"/>
<evidence type="ECO:0000256" key="4">
    <source>
        <dbReference type="ARBA" id="ARBA00023315"/>
    </source>
</evidence>
<dbReference type="AlphaFoldDB" id="A0A8S3XDC2"/>
<comment type="caution">
    <text evidence="7">The sequence shown here is derived from an EMBL/GenBank/DDBJ whole genome shotgun (WGS) entry which is preliminary data.</text>
</comment>
<evidence type="ECO:0000256" key="2">
    <source>
        <dbReference type="ARBA" id="ARBA00013211"/>
    </source>
</evidence>
<keyword evidence="8" id="KW-1185">Reference proteome</keyword>
<evidence type="ECO:0000256" key="3">
    <source>
        <dbReference type="ARBA" id="ARBA00022679"/>
    </source>
</evidence>
<feature type="transmembrane region" description="Helical" evidence="5">
    <location>
        <begin position="91"/>
        <end position="109"/>
    </location>
</feature>
<keyword evidence="5" id="KW-0472">Membrane</keyword>
<comment type="pathway">
    <text evidence="1">Phospholipid metabolism; CDP-diacylglycerol biosynthesis; CDP-diacylglycerol from sn-glycerol 3-phosphate: step 2/3.</text>
</comment>
<dbReference type="OrthoDB" id="202234at2759"/>
<dbReference type="GO" id="GO:0003841">
    <property type="term" value="F:1-acylglycerol-3-phosphate O-acyltransferase activity"/>
    <property type="evidence" value="ECO:0007669"/>
    <property type="project" value="UniProtKB-EC"/>
</dbReference>
<proteinExistence type="predicted"/>
<sequence length="329" mass="37569">MNAHRKAGPMSQSIRYQPKSRFSASILKHVTKLYDLKWELRRGEILAEERGAIIVSNHRSSLDILGLFNIWELVDKLTVIAKKSKRKGIKLMYAFPFGLLAYLSGIVFIDRKNSKHAYEQLKITTDVMVKEKTKIWVFPEGTRNKHCTSFLPFKKGAFNMAIAAQVPVIPVVFSPYYFINYEKSIFNKGHIVIQCLDPIPTKGLTLDDVEKLTNQTKIWLFPDGTCNKDCTSFLPFKKGAFNMAIAAQVPVIPVVFSPYYFINYEKSIFNKGHIVIQCLDPIPTKGLNLDDVEKLTNQVREKMVTVYKDLCQEVTANLPSDYPHTKMGH</sequence>